<dbReference type="Gene3D" id="3.40.50.300">
    <property type="entry name" value="P-loop containing nucleotide triphosphate hydrolases"/>
    <property type="match status" value="2"/>
</dbReference>
<organism evidence="1 2">
    <name type="scientific">Novispirillum itersonii</name>
    <name type="common">Aquaspirillum itersonii</name>
    <dbReference type="NCBI Taxonomy" id="189"/>
    <lineage>
        <taxon>Bacteria</taxon>
        <taxon>Pseudomonadati</taxon>
        <taxon>Pseudomonadota</taxon>
        <taxon>Alphaproteobacteria</taxon>
        <taxon>Rhodospirillales</taxon>
        <taxon>Novispirillaceae</taxon>
        <taxon>Novispirillum</taxon>
    </lineage>
</organism>
<protein>
    <recommendedName>
        <fullName evidence="3">Type III restriction endonuclease</fullName>
    </recommendedName>
</protein>
<dbReference type="Proteomes" id="UP000544872">
    <property type="component" value="Unassembled WGS sequence"/>
</dbReference>
<dbReference type="EMBL" id="JACIIX010000029">
    <property type="protein sequence ID" value="MBB6212486.1"/>
    <property type="molecule type" value="Genomic_DNA"/>
</dbReference>
<gene>
    <name evidence="1" type="ORF">FHS48_003942</name>
</gene>
<evidence type="ECO:0008006" key="3">
    <source>
        <dbReference type="Google" id="ProtNLM"/>
    </source>
</evidence>
<evidence type="ECO:0000313" key="1">
    <source>
        <dbReference type="EMBL" id="MBB6212486.1"/>
    </source>
</evidence>
<reference evidence="1 2" key="1">
    <citation type="submission" date="2020-08" db="EMBL/GenBank/DDBJ databases">
        <title>Genomic Encyclopedia of Type Strains, Phase IV (KMG-IV): sequencing the most valuable type-strain genomes for metagenomic binning, comparative biology and taxonomic classification.</title>
        <authorList>
            <person name="Goeker M."/>
        </authorList>
    </citation>
    <scope>NUCLEOTIDE SEQUENCE [LARGE SCALE GENOMIC DNA]</scope>
    <source>
        <strain evidence="1 2">DSM 11590</strain>
    </source>
</reference>
<comment type="caution">
    <text evidence="1">The sequence shown here is derived from an EMBL/GenBank/DDBJ whole genome shotgun (WGS) entry which is preliminary data.</text>
</comment>
<sequence>MARKPTKATQVDFPFFDVLCRFYQGNKGRIRQRYKQLTKVYLDFNDPSKGSGFLRTPQFEALEMYVFLKEFGNNASIHALFEDWYRKTGVFEADKTVTQSLADAGQIDFFREIDLSDPKAYKTVFNHLKKNSAHYPNYIFALTMGTGKTILMATCIFYEFLLANKFPKDERFCHNALVFAPDKTVLQALKEIETFDLAKVVPPEYVAFLTTHLRFHFLDDAGMGLGTQDGSRFNIVISNAQKIIIKHREKAKGTWSRLDELAKATATPSVYDQIADLYGWQPEDDKELVINARFQRLGRLPQLGIYVDEAHHALGTALAKDFDMAKPSRLRETINRLAAELKHVAGSRVVACYNYTGTPYVGEQIMPEVVYAYGLKDAIKNNFLKRPQISGYANTRTEDFLRDAVASFWRSEGEKRREGMLPKLAIFAGTIDEVRTEIRPALEAALRELDIPIDRILVNVGDEKLTTSEDIREFNRLDTPGSNKQFILLVNKGKEGWNCRSLFGVALHREPKSKIFVLQASMRCLRNIGDIQETGHIYLSNDNLAILDDELQKNFRVTRADLEDAGKSDKLRYVVRDVPPPRKVKIKRVRKLYKTTKKAPSDGLDFKLAEFDTLPYTAVKTVRDGLNQSAHTTTEDISTARKQRRYSAFTLVAEIGRYFNTEEISCLQIEDTLLSSADGLDAILAMVNRHNEVLYDHIIPSLFRHLYDISDYTHHEEIEVELVKSGGSGGGFEKTFLGDPQKVASVDDVAYAQFKDRSFHLNHYIFDSKPEKAFFDTVVAKEDIEEIFFTGMLTHGQSEFYISYVDPETHRVRHYYPDFLVRRKDGGYILVEVKGDNMIDDVIVRAKAKAAGEMAAASAFSYIMIPGTEAKFGLPA</sequence>
<proteinExistence type="predicted"/>
<evidence type="ECO:0000313" key="2">
    <source>
        <dbReference type="Proteomes" id="UP000544872"/>
    </source>
</evidence>
<dbReference type="SUPFAM" id="SSF52540">
    <property type="entry name" value="P-loop containing nucleoside triphosphate hydrolases"/>
    <property type="match status" value="1"/>
</dbReference>
<accession>A0A7W9ZJ87</accession>
<name>A0A7W9ZJ87_NOVIT</name>
<dbReference type="AlphaFoldDB" id="A0A7W9ZJ87"/>
<keyword evidence="2" id="KW-1185">Reference proteome</keyword>
<dbReference type="RefSeq" id="WP_184266615.1">
    <property type="nucleotide sequence ID" value="NZ_JACIIX010000029.1"/>
</dbReference>
<dbReference type="InterPro" id="IPR027417">
    <property type="entry name" value="P-loop_NTPase"/>
</dbReference>